<feature type="compositionally biased region" description="Basic and acidic residues" evidence="2">
    <location>
        <begin position="219"/>
        <end position="247"/>
    </location>
</feature>
<evidence type="ECO:0000256" key="2">
    <source>
        <dbReference type="SAM" id="MobiDB-lite"/>
    </source>
</evidence>
<feature type="compositionally biased region" description="Polar residues" evidence="2">
    <location>
        <begin position="688"/>
        <end position="708"/>
    </location>
</feature>
<sequence length="777" mass="87346">MYETESKQSASKDVFWSKFEPETKNDRDAIVPGVTAPGNRRPRKPGKMKSSQVKSGRKTAEVKATIPVKSPVKVMNLSADTTTITQDLTDSLVDTQPKKFLSGGKKVSLKDLCAEDKKRVANLIKELAKMGDEKEAVLGQLQTERREYEKQVIRMVSQQEQILIEREDIQSKLFQCQELLSRYKNQLLEREDQLNTSITEMVNQKESRRGRSGSVEEIYDSRHKAGHRQTDNKENQTKGVRELPQKDRPRRPFTSMIDKEIAQRKQTEDPGGLSTIMASESSTTTPPRHRGGGGRVDYCDRIPVIKAFRDPVMSSTQKSNDIRAYVDTDDDKDSPRDEFRRLEPDTSPRSSRASFPTSSPKGQRSSSPVGQQGKGNNKVGFKDKLTVDNDELQKHSPQSGNGANGVGNREFQQRYKKLSSTERKQELLRQRETLLEEQNRLRKILIEQEAQLKRKQDLIQERRMTQQARMDYLERNGEFPDRGEDAGSVFSVPDNGSVLDGRIDRLNLERCWSEEDVRSLGSDKEEFQPGIGNKGEALVTKKHEPLQEMKTNSDSKEKLTRATSPIKMESGDDDGALSTPQLIDAATSYSRRLDHSMEEEEVEEALLNTPTRKMDAATSYSRRSPCSPVLDLDVMELPRQNNLPLQTNRQRASKSPVQRLPTKPGEKTLSVVEIVNSLEEERTPLPSNPRSTLQRDTTPTRTGSQTVKGVQRDITPVRGRSITVGGTAKILSSGGGGGVRPPTGNVFAVPQAKNQFCEELAEETAEESSLLEDIFFL</sequence>
<dbReference type="KEGG" id="cvn:111112874"/>
<dbReference type="Proteomes" id="UP000694844">
    <property type="component" value="Chromosome 9"/>
</dbReference>
<dbReference type="RefSeq" id="XP_022306435.1">
    <property type="nucleotide sequence ID" value="XM_022450727.1"/>
</dbReference>
<feature type="region of interest" description="Disordered" evidence="2">
    <location>
        <begin position="646"/>
        <end position="665"/>
    </location>
</feature>
<feature type="coiled-coil region" evidence="1">
    <location>
        <begin position="131"/>
        <end position="158"/>
    </location>
</feature>
<gene>
    <name evidence="4" type="primary">LOC111112874</name>
</gene>
<feature type="region of interest" description="Disordered" evidence="2">
    <location>
        <begin position="202"/>
        <end position="297"/>
    </location>
</feature>
<feature type="region of interest" description="Disordered" evidence="2">
    <location>
        <begin position="679"/>
        <end position="708"/>
    </location>
</feature>
<dbReference type="PANTHER" id="PTHR28375">
    <property type="entry name" value="PROTEIN HINDERIN"/>
    <property type="match status" value="1"/>
</dbReference>
<reference evidence="4" key="1">
    <citation type="submission" date="2025-08" db="UniProtKB">
        <authorList>
            <consortium name="RefSeq"/>
        </authorList>
    </citation>
    <scope>IDENTIFICATION</scope>
    <source>
        <tissue evidence="4">Whole sample</tissue>
    </source>
</reference>
<protein>
    <submittedName>
        <fullName evidence="4">Uncharacterized protein LOC111112874 isoform X1</fullName>
    </submittedName>
</protein>
<dbReference type="InterPro" id="IPR032736">
    <property type="entry name" value="Hinderin"/>
</dbReference>
<accession>A0A8B8BT13</accession>
<dbReference type="AlphaFoldDB" id="A0A8B8BT13"/>
<dbReference type="PANTHER" id="PTHR28375:SF1">
    <property type="entry name" value="PROTEIN HINDERIN"/>
    <property type="match status" value="1"/>
</dbReference>
<feature type="compositionally biased region" description="Basic and acidic residues" evidence="2">
    <location>
        <begin position="548"/>
        <end position="560"/>
    </location>
</feature>
<feature type="region of interest" description="Disordered" evidence="2">
    <location>
        <begin position="26"/>
        <end position="63"/>
    </location>
</feature>
<evidence type="ECO:0000313" key="4">
    <source>
        <dbReference type="RefSeq" id="XP_022306435.1"/>
    </source>
</evidence>
<feature type="compositionally biased region" description="Polar residues" evidence="2">
    <location>
        <begin position="646"/>
        <end position="656"/>
    </location>
</feature>
<dbReference type="GeneID" id="111112874"/>
<feature type="compositionally biased region" description="Basic and acidic residues" evidence="2">
    <location>
        <begin position="333"/>
        <end position="346"/>
    </location>
</feature>
<feature type="region of interest" description="Disordered" evidence="2">
    <location>
        <begin position="548"/>
        <end position="579"/>
    </location>
</feature>
<name>A0A8B8BT13_CRAVI</name>
<feature type="compositionally biased region" description="Basic and acidic residues" evidence="2">
    <location>
        <begin position="257"/>
        <end position="268"/>
    </location>
</feature>
<keyword evidence="1" id="KW-0175">Coiled coil</keyword>
<feature type="compositionally biased region" description="Polar residues" evidence="2">
    <location>
        <begin position="347"/>
        <end position="370"/>
    </location>
</feature>
<organism evidence="3 4">
    <name type="scientific">Crassostrea virginica</name>
    <name type="common">Eastern oyster</name>
    <dbReference type="NCBI Taxonomy" id="6565"/>
    <lineage>
        <taxon>Eukaryota</taxon>
        <taxon>Metazoa</taxon>
        <taxon>Spiralia</taxon>
        <taxon>Lophotrochozoa</taxon>
        <taxon>Mollusca</taxon>
        <taxon>Bivalvia</taxon>
        <taxon>Autobranchia</taxon>
        <taxon>Pteriomorphia</taxon>
        <taxon>Ostreida</taxon>
        <taxon>Ostreoidea</taxon>
        <taxon>Ostreidae</taxon>
        <taxon>Crassostrea</taxon>
    </lineage>
</organism>
<evidence type="ECO:0000256" key="1">
    <source>
        <dbReference type="SAM" id="Coils"/>
    </source>
</evidence>
<proteinExistence type="predicted"/>
<feature type="coiled-coil region" evidence="1">
    <location>
        <begin position="424"/>
        <end position="455"/>
    </location>
</feature>
<evidence type="ECO:0000313" key="3">
    <source>
        <dbReference type="Proteomes" id="UP000694844"/>
    </source>
</evidence>
<dbReference type="OrthoDB" id="5972940at2759"/>
<feature type="region of interest" description="Disordered" evidence="2">
    <location>
        <begin position="310"/>
        <end position="382"/>
    </location>
</feature>
<dbReference type="Pfam" id="PF15369">
    <property type="entry name" value="KIAA1328"/>
    <property type="match status" value="1"/>
</dbReference>
<keyword evidence="3" id="KW-1185">Reference proteome</keyword>